<accession>A0AAN6WT71</accession>
<dbReference type="EMBL" id="MU864438">
    <property type="protein sequence ID" value="KAK4185862.1"/>
    <property type="molecule type" value="Genomic_DNA"/>
</dbReference>
<keyword evidence="2" id="KW-1185">Reference proteome</keyword>
<evidence type="ECO:0000313" key="1">
    <source>
        <dbReference type="EMBL" id="KAK4185862.1"/>
    </source>
</evidence>
<dbReference type="AlphaFoldDB" id="A0AAN6WT71"/>
<gene>
    <name evidence="1" type="ORF">QBC35DRAFT_475989</name>
</gene>
<sequence length="191" mass="21380">MEIQATSQSQLHMIGSFMTRFDIVEERFEERESNASAALPSASNTALTCGENLERFGRRESDVRLSSMRGHSCSRYCKCGCHRTTFARTPGWMRVLMGSLAVQQSGAISLRARSCDNPACRSERGKALRESLFIFRYRGSPIRLDCSMPSIEGDLEYFKTKISERQLMPTDVTAYGTGLLTVSQASSVPRR</sequence>
<protein>
    <submittedName>
        <fullName evidence="1">Uncharacterized protein</fullName>
    </submittedName>
</protein>
<dbReference type="Proteomes" id="UP001302126">
    <property type="component" value="Unassembled WGS sequence"/>
</dbReference>
<reference evidence="1" key="1">
    <citation type="journal article" date="2023" name="Mol. Phylogenet. Evol.">
        <title>Genome-scale phylogeny and comparative genomics of the fungal order Sordariales.</title>
        <authorList>
            <person name="Hensen N."/>
            <person name="Bonometti L."/>
            <person name="Westerberg I."/>
            <person name="Brannstrom I.O."/>
            <person name="Guillou S."/>
            <person name="Cros-Aarteil S."/>
            <person name="Calhoun S."/>
            <person name="Haridas S."/>
            <person name="Kuo A."/>
            <person name="Mondo S."/>
            <person name="Pangilinan J."/>
            <person name="Riley R."/>
            <person name="LaButti K."/>
            <person name="Andreopoulos B."/>
            <person name="Lipzen A."/>
            <person name="Chen C."/>
            <person name="Yan M."/>
            <person name="Daum C."/>
            <person name="Ng V."/>
            <person name="Clum A."/>
            <person name="Steindorff A."/>
            <person name="Ohm R.A."/>
            <person name="Martin F."/>
            <person name="Silar P."/>
            <person name="Natvig D.O."/>
            <person name="Lalanne C."/>
            <person name="Gautier V."/>
            <person name="Ament-Velasquez S.L."/>
            <person name="Kruys A."/>
            <person name="Hutchinson M.I."/>
            <person name="Powell A.J."/>
            <person name="Barry K."/>
            <person name="Miller A.N."/>
            <person name="Grigoriev I.V."/>
            <person name="Debuchy R."/>
            <person name="Gladieux P."/>
            <person name="Hiltunen Thoren M."/>
            <person name="Johannesson H."/>
        </authorList>
    </citation>
    <scope>NUCLEOTIDE SEQUENCE</scope>
    <source>
        <strain evidence="1">PSN309</strain>
    </source>
</reference>
<reference evidence="1" key="2">
    <citation type="submission" date="2023-05" db="EMBL/GenBank/DDBJ databases">
        <authorList>
            <consortium name="Lawrence Berkeley National Laboratory"/>
            <person name="Steindorff A."/>
            <person name="Hensen N."/>
            <person name="Bonometti L."/>
            <person name="Westerberg I."/>
            <person name="Brannstrom I.O."/>
            <person name="Guillou S."/>
            <person name="Cros-Aarteil S."/>
            <person name="Calhoun S."/>
            <person name="Haridas S."/>
            <person name="Kuo A."/>
            <person name="Mondo S."/>
            <person name="Pangilinan J."/>
            <person name="Riley R."/>
            <person name="Labutti K."/>
            <person name="Andreopoulos B."/>
            <person name="Lipzen A."/>
            <person name="Chen C."/>
            <person name="Yanf M."/>
            <person name="Daum C."/>
            <person name="Ng V."/>
            <person name="Clum A."/>
            <person name="Ohm R."/>
            <person name="Martin F."/>
            <person name="Silar P."/>
            <person name="Natvig D."/>
            <person name="Lalanne C."/>
            <person name="Gautier V."/>
            <person name="Ament-Velasquez S.L."/>
            <person name="Kruys A."/>
            <person name="Hutchinson M.I."/>
            <person name="Powell A.J."/>
            <person name="Barry K."/>
            <person name="Miller A.N."/>
            <person name="Grigoriev I.V."/>
            <person name="Debuchy R."/>
            <person name="Gladieux P."/>
            <person name="Thoren M.H."/>
            <person name="Johannesson H."/>
        </authorList>
    </citation>
    <scope>NUCLEOTIDE SEQUENCE</scope>
    <source>
        <strain evidence="1">PSN309</strain>
    </source>
</reference>
<comment type="caution">
    <text evidence="1">The sequence shown here is derived from an EMBL/GenBank/DDBJ whole genome shotgun (WGS) entry which is preliminary data.</text>
</comment>
<proteinExistence type="predicted"/>
<organism evidence="1 2">
    <name type="scientific">Podospora australis</name>
    <dbReference type="NCBI Taxonomy" id="1536484"/>
    <lineage>
        <taxon>Eukaryota</taxon>
        <taxon>Fungi</taxon>
        <taxon>Dikarya</taxon>
        <taxon>Ascomycota</taxon>
        <taxon>Pezizomycotina</taxon>
        <taxon>Sordariomycetes</taxon>
        <taxon>Sordariomycetidae</taxon>
        <taxon>Sordariales</taxon>
        <taxon>Podosporaceae</taxon>
        <taxon>Podospora</taxon>
    </lineage>
</organism>
<name>A0AAN6WT71_9PEZI</name>
<evidence type="ECO:0000313" key="2">
    <source>
        <dbReference type="Proteomes" id="UP001302126"/>
    </source>
</evidence>